<sequence>MIELIDRSGKRLAGPVGFEVQLTEDGHLAVTDIVTSQWQKPDLYIHLYVLLTHLSVSLGGIFLFIFLRKDPNNLFKKQILIASCTLVFTIIIATDRAVSGSYSSWAVEWLSYELDVSAISLQRVLSASNHLLGLVSSVIWTLVFLEVARRVPRKTMQKTPHLFTLRRALQEFLKLQINQIVFIVIFLNLFFFLYLAYRTPIFIAALVSASASIIIMTSYSTWRIRREAIEVLSEDHPIVRAFIRKLADAGHNPQIKEVYLISREKWPLPNAFVIGVWPKQTIVGVTEPLLENFGAEEVMAVLFHEYGHYSEKHTTIFAAFWALIIPLYIIFAVNLDKWLESFLSNEVVLGFLSSWLKPLGFLLSGILFLMLMRWLERRADLFAKRLGYGAALGDALAKIADITGQPSKLPRWIEWLSTHPSADRRKESLS</sequence>
<dbReference type="OrthoDB" id="9781930at2"/>
<protein>
    <submittedName>
        <fullName evidence="13">Zn-dependent protease with chaperone function</fullName>
    </submittedName>
</protein>
<evidence type="ECO:0000256" key="3">
    <source>
        <dbReference type="ARBA" id="ARBA00022692"/>
    </source>
</evidence>
<evidence type="ECO:0000256" key="11">
    <source>
        <dbReference type="SAM" id="Phobius"/>
    </source>
</evidence>
<evidence type="ECO:0000313" key="13">
    <source>
        <dbReference type="EMBL" id="CDM65999.1"/>
    </source>
</evidence>
<evidence type="ECO:0000256" key="7">
    <source>
        <dbReference type="ARBA" id="ARBA00022989"/>
    </source>
</evidence>
<evidence type="ECO:0000256" key="6">
    <source>
        <dbReference type="ARBA" id="ARBA00022833"/>
    </source>
</evidence>
<keyword evidence="9 11" id="KW-0472">Membrane</keyword>
<feature type="transmembrane region" description="Helical" evidence="11">
    <location>
        <begin position="175"/>
        <end position="195"/>
    </location>
</feature>
<dbReference type="EMBL" id="CBXV010000007">
    <property type="protein sequence ID" value="CDM65999.1"/>
    <property type="molecule type" value="Genomic_DNA"/>
</dbReference>
<feature type="transmembrane region" description="Helical" evidence="11">
    <location>
        <begin position="316"/>
        <end position="335"/>
    </location>
</feature>
<gene>
    <name evidence="13" type="ORF">PYK22_02008</name>
</gene>
<dbReference type="PANTHER" id="PTHR43221">
    <property type="entry name" value="PROTEASE HTPX"/>
    <property type="match status" value="1"/>
</dbReference>
<evidence type="ECO:0000256" key="10">
    <source>
        <dbReference type="RuleBase" id="RU003983"/>
    </source>
</evidence>
<dbReference type="Gene3D" id="3.30.2010.10">
    <property type="entry name" value="Metalloproteases ('zincins'), catalytic domain"/>
    <property type="match status" value="1"/>
</dbReference>
<feature type="transmembrane region" description="Helical" evidence="11">
    <location>
        <begin position="355"/>
        <end position="375"/>
    </location>
</feature>
<dbReference type="AlphaFoldDB" id="A0A0B6X0D1"/>
<evidence type="ECO:0000256" key="4">
    <source>
        <dbReference type="ARBA" id="ARBA00022723"/>
    </source>
</evidence>
<evidence type="ECO:0000259" key="12">
    <source>
        <dbReference type="Pfam" id="PF01435"/>
    </source>
</evidence>
<reference evidence="13 14" key="1">
    <citation type="submission" date="2013-12" db="EMBL/GenBank/DDBJ databases">
        <authorList>
            <person name="Stott M."/>
        </authorList>
    </citation>
    <scope>NUCLEOTIDE SEQUENCE [LARGE SCALE GENOMIC DNA]</scope>
    <source>
        <strain evidence="13 14">K22</strain>
    </source>
</reference>
<keyword evidence="1" id="KW-1003">Cell membrane</keyword>
<evidence type="ECO:0000256" key="8">
    <source>
        <dbReference type="ARBA" id="ARBA00023049"/>
    </source>
</evidence>
<feature type="transmembrane region" description="Helical" evidence="11">
    <location>
        <begin position="79"/>
        <end position="98"/>
    </location>
</feature>
<keyword evidence="2 10" id="KW-0645">Protease</keyword>
<dbReference type="GO" id="GO:0004222">
    <property type="term" value="F:metalloendopeptidase activity"/>
    <property type="evidence" value="ECO:0007669"/>
    <property type="project" value="InterPro"/>
</dbReference>
<evidence type="ECO:0000256" key="9">
    <source>
        <dbReference type="ARBA" id="ARBA00023136"/>
    </source>
</evidence>
<keyword evidence="4" id="KW-0479">Metal-binding</keyword>
<dbReference type="Pfam" id="PF01435">
    <property type="entry name" value="Peptidase_M48"/>
    <property type="match status" value="1"/>
</dbReference>
<evidence type="ECO:0000313" key="14">
    <source>
        <dbReference type="Proteomes" id="UP000031518"/>
    </source>
</evidence>
<feature type="transmembrane region" description="Helical" evidence="11">
    <location>
        <begin position="45"/>
        <end position="67"/>
    </location>
</feature>
<keyword evidence="7 11" id="KW-1133">Transmembrane helix</keyword>
<dbReference type="GO" id="GO:0046872">
    <property type="term" value="F:metal ion binding"/>
    <property type="evidence" value="ECO:0007669"/>
    <property type="project" value="UniProtKB-KW"/>
</dbReference>
<keyword evidence="14" id="KW-1185">Reference proteome</keyword>
<name>A0A0B6X0D1_9BACT</name>
<evidence type="ECO:0000256" key="2">
    <source>
        <dbReference type="ARBA" id="ARBA00022670"/>
    </source>
</evidence>
<keyword evidence="8 10" id="KW-0482">Metalloprotease</keyword>
<comment type="similarity">
    <text evidence="10">Belongs to the peptidase M48 family.</text>
</comment>
<reference evidence="13 14" key="2">
    <citation type="submission" date="2015-01" db="EMBL/GenBank/DDBJ databases">
        <title>Complete genome sequence of Pyrinomonas methylaliphatogenes type strain K22T.</title>
        <authorList>
            <person name="Lee K.C.Y."/>
            <person name="Power J.F."/>
            <person name="Dunfield P.F."/>
            <person name="Morgan X.C."/>
            <person name="Huttenhower C."/>
            <person name="Stott M.B."/>
        </authorList>
    </citation>
    <scope>NUCLEOTIDE SEQUENCE [LARGE SCALE GENOMIC DNA]</scope>
    <source>
        <strain evidence="13 14">K22</strain>
    </source>
</reference>
<comment type="cofactor">
    <cofactor evidence="10">
        <name>Zn(2+)</name>
        <dbReference type="ChEBI" id="CHEBI:29105"/>
    </cofactor>
    <text evidence="10">Binds 1 zinc ion per subunit.</text>
</comment>
<feature type="transmembrane region" description="Helical" evidence="11">
    <location>
        <begin position="130"/>
        <end position="148"/>
    </location>
</feature>
<dbReference type="RefSeq" id="WP_157770810.1">
    <property type="nucleotide sequence ID" value="NZ_CBXV010000007.1"/>
</dbReference>
<evidence type="ECO:0000256" key="5">
    <source>
        <dbReference type="ARBA" id="ARBA00022801"/>
    </source>
</evidence>
<dbReference type="InterPro" id="IPR050083">
    <property type="entry name" value="HtpX_protease"/>
</dbReference>
<feature type="domain" description="Peptidase M48" evidence="12">
    <location>
        <begin position="239"/>
        <end position="429"/>
    </location>
</feature>
<dbReference type="GO" id="GO:0006508">
    <property type="term" value="P:proteolysis"/>
    <property type="evidence" value="ECO:0007669"/>
    <property type="project" value="UniProtKB-KW"/>
</dbReference>
<keyword evidence="6 10" id="KW-0862">Zinc</keyword>
<keyword evidence="3 11" id="KW-0812">Transmembrane</keyword>
<dbReference type="STRING" id="454194.PYK22_02008"/>
<proteinExistence type="inferred from homology"/>
<evidence type="ECO:0000256" key="1">
    <source>
        <dbReference type="ARBA" id="ARBA00022475"/>
    </source>
</evidence>
<dbReference type="PANTHER" id="PTHR43221:SF2">
    <property type="entry name" value="PROTEASE HTPX HOMOLOG"/>
    <property type="match status" value="1"/>
</dbReference>
<accession>A0A0B6X0D1</accession>
<feature type="transmembrane region" description="Helical" evidence="11">
    <location>
        <begin position="201"/>
        <end position="222"/>
    </location>
</feature>
<keyword evidence="5 10" id="KW-0378">Hydrolase</keyword>
<dbReference type="Proteomes" id="UP000031518">
    <property type="component" value="Unassembled WGS sequence"/>
</dbReference>
<dbReference type="InterPro" id="IPR001915">
    <property type="entry name" value="Peptidase_M48"/>
</dbReference>
<organism evidence="13 14">
    <name type="scientific">Pyrinomonas methylaliphatogenes</name>
    <dbReference type="NCBI Taxonomy" id="454194"/>
    <lineage>
        <taxon>Bacteria</taxon>
        <taxon>Pseudomonadati</taxon>
        <taxon>Acidobacteriota</taxon>
        <taxon>Blastocatellia</taxon>
        <taxon>Blastocatellales</taxon>
        <taxon>Pyrinomonadaceae</taxon>
        <taxon>Pyrinomonas</taxon>
    </lineage>
</organism>